<dbReference type="AlphaFoldDB" id="A0AAV8TQ73"/>
<sequence>MKITTTRPIDTNLLLVSDLIANHRWKSDVILQVFDPSDVAAILSIPLSRSGGEDDWFWRFNNKGLFTVQTTPAPPSLSMWRKLWSLRVPPKCLNFVWRALNAAIPCVTLLQRRNLQVAGLCPFCQYCEEDELHVLVYYDFAQACWLSTAFRFPFGQCVRFRDWFASMLDVLHGSDLQTLVVTLWAIWEARNALLWTAKRMTPLQVARRALNFLHS</sequence>
<dbReference type="EMBL" id="JAIWQS010000004">
    <property type="protein sequence ID" value="KAJ8768244.1"/>
    <property type="molecule type" value="Genomic_DNA"/>
</dbReference>
<evidence type="ECO:0000313" key="2">
    <source>
        <dbReference type="EMBL" id="KAJ8768244.1"/>
    </source>
</evidence>
<proteinExistence type="predicted"/>
<evidence type="ECO:0000259" key="1">
    <source>
        <dbReference type="Pfam" id="PF13966"/>
    </source>
</evidence>
<reference evidence="2 3" key="1">
    <citation type="submission" date="2021-09" db="EMBL/GenBank/DDBJ databases">
        <title>Genomic insights and catalytic innovation underlie evolution of tropane alkaloids biosynthesis.</title>
        <authorList>
            <person name="Wang Y.-J."/>
            <person name="Tian T."/>
            <person name="Huang J.-P."/>
            <person name="Huang S.-X."/>
        </authorList>
    </citation>
    <scope>NUCLEOTIDE SEQUENCE [LARGE SCALE GENOMIC DNA]</scope>
    <source>
        <strain evidence="2">KIB-2018</strain>
        <tissue evidence="2">Leaf</tissue>
    </source>
</reference>
<name>A0AAV8TQ73_9ROSI</name>
<protein>
    <recommendedName>
        <fullName evidence="1">Reverse transcriptase zinc-binding domain-containing protein</fullName>
    </recommendedName>
</protein>
<gene>
    <name evidence="2" type="ORF">K2173_021184</name>
</gene>
<dbReference type="Proteomes" id="UP001159364">
    <property type="component" value="Linkage Group LG04"/>
</dbReference>
<feature type="domain" description="Reverse transcriptase zinc-binding" evidence="1">
    <location>
        <begin position="75"/>
        <end position="145"/>
    </location>
</feature>
<accession>A0AAV8TQ73</accession>
<comment type="caution">
    <text evidence="2">The sequence shown here is derived from an EMBL/GenBank/DDBJ whole genome shotgun (WGS) entry which is preliminary data.</text>
</comment>
<dbReference type="InterPro" id="IPR026960">
    <property type="entry name" value="RVT-Znf"/>
</dbReference>
<dbReference type="Pfam" id="PF13966">
    <property type="entry name" value="zf-RVT"/>
    <property type="match status" value="1"/>
</dbReference>
<organism evidence="2 3">
    <name type="scientific">Erythroxylum novogranatense</name>
    <dbReference type="NCBI Taxonomy" id="1862640"/>
    <lineage>
        <taxon>Eukaryota</taxon>
        <taxon>Viridiplantae</taxon>
        <taxon>Streptophyta</taxon>
        <taxon>Embryophyta</taxon>
        <taxon>Tracheophyta</taxon>
        <taxon>Spermatophyta</taxon>
        <taxon>Magnoliopsida</taxon>
        <taxon>eudicotyledons</taxon>
        <taxon>Gunneridae</taxon>
        <taxon>Pentapetalae</taxon>
        <taxon>rosids</taxon>
        <taxon>fabids</taxon>
        <taxon>Malpighiales</taxon>
        <taxon>Erythroxylaceae</taxon>
        <taxon>Erythroxylum</taxon>
    </lineage>
</organism>
<evidence type="ECO:0000313" key="3">
    <source>
        <dbReference type="Proteomes" id="UP001159364"/>
    </source>
</evidence>
<keyword evidence="3" id="KW-1185">Reference proteome</keyword>